<accession>A0A7Y0HRP4</accession>
<evidence type="ECO:0000313" key="3">
    <source>
        <dbReference type="EMBL" id="NMM94320.1"/>
    </source>
</evidence>
<dbReference type="PIRSF" id="PIRSF028408">
    <property type="entry name" value="UCP028408"/>
    <property type="match status" value="1"/>
</dbReference>
<organism evidence="3 4">
    <name type="scientific">Bifidobacterium oedipodis</name>
    <dbReference type="NCBI Taxonomy" id="2675322"/>
    <lineage>
        <taxon>Bacteria</taxon>
        <taxon>Bacillati</taxon>
        <taxon>Actinomycetota</taxon>
        <taxon>Actinomycetes</taxon>
        <taxon>Bifidobacteriales</taxon>
        <taxon>Bifidobacteriaceae</taxon>
        <taxon>Bifidobacterium</taxon>
    </lineage>
</organism>
<dbReference type="AlphaFoldDB" id="A0A7Y0HRP4"/>
<dbReference type="Proteomes" id="UP000532194">
    <property type="component" value="Unassembled WGS sequence"/>
</dbReference>
<evidence type="ECO:0008006" key="5">
    <source>
        <dbReference type="Google" id="ProtNLM"/>
    </source>
</evidence>
<evidence type="ECO:0000313" key="4">
    <source>
        <dbReference type="Proteomes" id="UP000532194"/>
    </source>
</evidence>
<proteinExistence type="predicted"/>
<gene>
    <name evidence="3" type="ORF">G1C95_1507</name>
</gene>
<evidence type="ECO:0000259" key="2">
    <source>
        <dbReference type="Pfam" id="PF11795"/>
    </source>
</evidence>
<dbReference type="InterPro" id="IPR014544">
    <property type="entry name" value="UCP028408"/>
</dbReference>
<dbReference type="InterPro" id="IPR024537">
    <property type="entry name" value="DUF3322"/>
</dbReference>
<dbReference type="EMBL" id="JAAIII010000004">
    <property type="protein sequence ID" value="NMM94320.1"/>
    <property type="molecule type" value="Genomic_DNA"/>
</dbReference>
<name>A0A7Y0HRP4_9BIFI</name>
<reference evidence="3 4" key="1">
    <citation type="submission" date="2020-02" db="EMBL/GenBank/DDBJ databases">
        <title>Characterization of phylogenetic diversity of novel bifidobacterial species isolated in Czech ZOOs.</title>
        <authorList>
            <person name="Lugli G.A."/>
            <person name="Vera N.B."/>
            <person name="Ventura M."/>
        </authorList>
    </citation>
    <scope>NUCLEOTIDE SEQUENCE [LARGE SCALE GENOMIC DNA]</scope>
    <source>
        <strain evidence="3 4">DSM 109957</strain>
    </source>
</reference>
<keyword evidence="4" id="KW-1185">Reference proteome</keyword>
<sequence length="402" mass="46339">MSANGRKRTIRNVQDLQCAVKRRLEQQRFMLHPSWPYEIGVELPHRDELMNHYGAELERDEALREYVNSKGCTITEVTRQAGVTKNVFVRSVSVPSEACALRMMSRADAAQYHRSRDRLHLLRQEFAVADEAVERVAKLTDDFADIDFELMLEAAHYCDEHDVHNMTARQVPIPGFHSKWLGSENSARRRAIAMLIETDALRFKERPGEIRLRMLGDQYQGLPDCVAVQPWVERVPKGLHTAIIVENKDTYQHMPVLEGGVCIWGCGWAALRIPTLLPWVKDLSRVFYWGDMDASGLEILNDLRGKGLPCESVLMDMDAYRRYERFGTNVAPSRKQGSIEDGREVPIRTRPAKTMDYLNDSENELYRRLCTGQDVEYLRLEQERIPLDDAWHEIELRLGEVG</sequence>
<dbReference type="RefSeq" id="WP_240947495.1">
    <property type="nucleotide sequence ID" value="NZ_JAAIII010000004.1"/>
</dbReference>
<feature type="domain" description="DUF3322" evidence="2">
    <location>
        <begin position="15"/>
        <end position="185"/>
    </location>
</feature>
<dbReference type="Pfam" id="PF09983">
    <property type="entry name" value="JetD_C"/>
    <property type="match status" value="1"/>
</dbReference>
<evidence type="ECO:0000259" key="1">
    <source>
        <dbReference type="Pfam" id="PF09983"/>
    </source>
</evidence>
<protein>
    <recommendedName>
        <fullName evidence="5">Wadjet protein JetD C-terminal domain-containing protein</fullName>
    </recommendedName>
</protein>
<dbReference type="InterPro" id="IPR024534">
    <property type="entry name" value="JetD_C"/>
</dbReference>
<comment type="caution">
    <text evidence="3">The sequence shown here is derived from an EMBL/GenBank/DDBJ whole genome shotgun (WGS) entry which is preliminary data.</text>
</comment>
<dbReference type="Pfam" id="PF11795">
    <property type="entry name" value="DUF3322"/>
    <property type="match status" value="1"/>
</dbReference>
<feature type="domain" description="Wadjet protein JetD C-terminal" evidence="1">
    <location>
        <begin position="204"/>
        <end position="393"/>
    </location>
</feature>